<dbReference type="EnsemblPlants" id="KEH15648">
    <property type="protein sequence ID" value="KEH15648"/>
    <property type="gene ID" value="MTR_0695s0010"/>
</dbReference>
<reference evidence="1 3" key="1">
    <citation type="journal article" date="2011" name="Nature">
        <title>The Medicago genome provides insight into the evolution of rhizobial symbioses.</title>
        <authorList>
            <person name="Young N.D."/>
            <person name="Debelle F."/>
            <person name="Oldroyd G.E."/>
            <person name="Geurts R."/>
            <person name="Cannon S.B."/>
            <person name="Udvardi M.K."/>
            <person name="Benedito V.A."/>
            <person name="Mayer K.F."/>
            <person name="Gouzy J."/>
            <person name="Schoof H."/>
            <person name="Van de Peer Y."/>
            <person name="Proost S."/>
            <person name="Cook D.R."/>
            <person name="Meyers B.C."/>
            <person name="Spannagl M."/>
            <person name="Cheung F."/>
            <person name="De Mita S."/>
            <person name="Krishnakumar V."/>
            <person name="Gundlach H."/>
            <person name="Zhou S."/>
            <person name="Mudge J."/>
            <person name="Bharti A.K."/>
            <person name="Murray J.D."/>
            <person name="Naoumkina M.A."/>
            <person name="Rosen B."/>
            <person name="Silverstein K.A."/>
            <person name="Tang H."/>
            <person name="Rombauts S."/>
            <person name="Zhao P.X."/>
            <person name="Zhou P."/>
            <person name="Barbe V."/>
            <person name="Bardou P."/>
            <person name="Bechner M."/>
            <person name="Bellec A."/>
            <person name="Berger A."/>
            <person name="Berges H."/>
            <person name="Bidwell S."/>
            <person name="Bisseling T."/>
            <person name="Choisne N."/>
            <person name="Couloux A."/>
            <person name="Denny R."/>
            <person name="Deshpande S."/>
            <person name="Dai X."/>
            <person name="Doyle J.J."/>
            <person name="Dudez A.M."/>
            <person name="Farmer A.D."/>
            <person name="Fouteau S."/>
            <person name="Franken C."/>
            <person name="Gibelin C."/>
            <person name="Gish J."/>
            <person name="Goldstein S."/>
            <person name="Gonzalez A.J."/>
            <person name="Green P.J."/>
            <person name="Hallab A."/>
            <person name="Hartog M."/>
            <person name="Hua A."/>
            <person name="Humphray S.J."/>
            <person name="Jeong D.H."/>
            <person name="Jing Y."/>
            <person name="Jocker A."/>
            <person name="Kenton S.M."/>
            <person name="Kim D.J."/>
            <person name="Klee K."/>
            <person name="Lai H."/>
            <person name="Lang C."/>
            <person name="Lin S."/>
            <person name="Macmil S.L."/>
            <person name="Magdelenat G."/>
            <person name="Matthews L."/>
            <person name="McCorrison J."/>
            <person name="Monaghan E.L."/>
            <person name="Mun J.H."/>
            <person name="Najar F.Z."/>
            <person name="Nicholson C."/>
            <person name="Noirot C."/>
            <person name="O'Bleness M."/>
            <person name="Paule C.R."/>
            <person name="Poulain J."/>
            <person name="Prion F."/>
            <person name="Qin B."/>
            <person name="Qu C."/>
            <person name="Retzel E.F."/>
            <person name="Riddle C."/>
            <person name="Sallet E."/>
            <person name="Samain S."/>
            <person name="Samson N."/>
            <person name="Sanders I."/>
            <person name="Saurat O."/>
            <person name="Scarpelli C."/>
            <person name="Schiex T."/>
            <person name="Segurens B."/>
            <person name="Severin A.J."/>
            <person name="Sherrier D.J."/>
            <person name="Shi R."/>
            <person name="Sims S."/>
            <person name="Singer S.R."/>
            <person name="Sinharoy S."/>
            <person name="Sterck L."/>
            <person name="Viollet A."/>
            <person name="Wang B.B."/>
            <person name="Wang K."/>
            <person name="Wang M."/>
            <person name="Wang X."/>
            <person name="Warfsmann J."/>
            <person name="Weissenbach J."/>
            <person name="White D.D."/>
            <person name="White J.D."/>
            <person name="Wiley G.B."/>
            <person name="Wincker P."/>
            <person name="Xing Y."/>
            <person name="Yang L."/>
            <person name="Yao Z."/>
            <person name="Ying F."/>
            <person name="Zhai J."/>
            <person name="Zhou L."/>
            <person name="Zuber A."/>
            <person name="Denarie J."/>
            <person name="Dixon R.A."/>
            <person name="May G.D."/>
            <person name="Schwartz D.C."/>
            <person name="Rogers J."/>
            <person name="Quetier F."/>
            <person name="Town C.D."/>
            <person name="Roe B.A."/>
        </authorList>
    </citation>
    <scope>NUCLEOTIDE SEQUENCE [LARGE SCALE GENOMIC DNA]</scope>
    <source>
        <strain evidence="1">A17</strain>
        <strain evidence="2 3">cv. Jemalong A17</strain>
    </source>
</reference>
<gene>
    <name evidence="1" type="ORF">MTR_0695s0010</name>
</gene>
<accession>A0A072TF42</accession>
<evidence type="ECO:0000313" key="3">
    <source>
        <dbReference type="Proteomes" id="UP000002051"/>
    </source>
</evidence>
<dbReference type="EMBL" id="KL403419">
    <property type="protein sequence ID" value="KEH15648.1"/>
    <property type="molecule type" value="Genomic_DNA"/>
</dbReference>
<proteinExistence type="predicted"/>
<evidence type="ECO:0000313" key="2">
    <source>
        <dbReference type="EnsemblPlants" id="KEH15648"/>
    </source>
</evidence>
<dbReference type="HOGENOM" id="CLU_3035465_0_0_1"/>
<evidence type="ECO:0000313" key="1">
    <source>
        <dbReference type="EMBL" id="KEH15648.1"/>
    </source>
</evidence>
<organism evidence="1 3">
    <name type="scientific">Medicago truncatula</name>
    <name type="common">Barrel medic</name>
    <name type="synonym">Medicago tribuloides</name>
    <dbReference type="NCBI Taxonomy" id="3880"/>
    <lineage>
        <taxon>Eukaryota</taxon>
        <taxon>Viridiplantae</taxon>
        <taxon>Streptophyta</taxon>
        <taxon>Embryophyta</taxon>
        <taxon>Tracheophyta</taxon>
        <taxon>Spermatophyta</taxon>
        <taxon>Magnoliopsida</taxon>
        <taxon>eudicotyledons</taxon>
        <taxon>Gunneridae</taxon>
        <taxon>Pentapetalae</taxon>
        <taxon>rosids</taxon>
        <taxon>fabids</taxon>
        <taxon>Fabales</taxon>
        <taxon>Fabaceae</taxon>
        <taxon>Papilionoideae</taxon>
        <taxon>50 kb inversion clade</taxon>
        <taxon>NPAAA clade</taxon>
        <taxon>Hologalegina</taxon>
        <taxon>IRL clade</taxon>
        <taxon>Trifolieae</taxon>
        <taxon>Medicago</taxon>
    </lineage>
</organism>
<keyword evidence="3" id="KW-1185">Reference proteome</keyword>
<dbReference type="Proteomes" id="UP000002051">
    <property type="component" value="Unassembled WGS sequence"/>
</dbReference>
<reference evidence="2" key="3">
    <citation type="submission" date="2015-06" db="UniProtKB">
        <authorList>
            <consortium name="EnsemblPlants"/>
        </authorList>
    </citation>
    <scope>IDENTIFICATION</scope>
    <source>
        <strain evidence="2">cv. Jemalong A17</strain>
    </source>
</reference>
<protein>
    <submittedName>
        <fullName evidence="1 2">Uncharacterized protein</fullName>
    </submittedName>
</protein>
<name>A0A072TF42_MEDTR</name>
<sequence length="55" mass="6199">MHTSIILVQVELNSDLLNKSRNQVNTDGKLANEEATKTNLEGHNEEEKFKGLFLS</sequence>
<dbReference type="AlphaFoldDB" id="A0A072TF42"/>
<reference evidence="1 3" key="2">
    <citation type="journal article" date="2014" name="BMC Genomics">
        <title>An improved genome release (version Mt4.0) for the model legume Medicago truncatula.</title>
        <authorList>
            <person name="Tang H."/>
            <person name="Krishnakumar V."/>
            <person name="Bidwell S."/>
            <person name="Rosen B."/>
            <person name="Chan A."/>
            <person name="Zhou S."/>
            <person name="Gentzbittel L."/>
            <person name="Childs K.L."/>
            <person name="Yandell M."/>
            <person name="Gundlach H."/>
            <person name="Mayer K.F."/>
            <person name="Schwartz D.C."/>
            <person name="Town C.D."/>
        </authorList>
    </citation>
    <scope>GENOME REANNOTATION</scope>
    <source>
        <strain evidence="1">A17</strain>
        <strain evidence="2 3">cv. Jemalong A17</strain>
    </source>
</reference>
<dbReference type="PaxDb" id="3880-AET02213"/>